<sequence length="526" mass="59125">MSRKVIYFLSLTMAIAVVALIWLQTMAIKRTSQLKEEHFNLLVNRALEDVVDKLESEEMNLFWYGEDDPSTPGGGSGFFPNSGAIKPLNEKVAKGELSLSYNMSASSYRSGVKTETKISFGDSNQVHVQHRSMGTIEFLGNNSAASDNMMQKKFQQSSARQERVIRSMEFNLNRSSIPINKRIDPDYLKHLLNTELRNSGITLNYQYAVESQISGKSTVLMGSDGFDPSHATKYRKLLFQNDINVKPNFLTVYFPEQRGFLIQSTGFLVIPSILLTFIIIGIFAITLHIILRQKKLSLIKNDFINNMTHELKTPISTISLASQMLKDTSVTHTPKTIEHVSGVIFDESKRLSYQVEKVLQMAVFNEGRLKLKMAEINLNDVAGTVASNFQIRVSSQNGVLHTNFAADRPIVKGDEVHITNVLFNLLDNAVKYSTENPEIELSTENKNGWVVVAVKDNGIGIPREHQKQIFERFYRVPTGNVHNVKGFGLGLSYVKRIVDVHNGQIKVDSASGKGTRFRIYLPVKVQ</sequence>
<dbReference type="Gene3D" id="1.10.287.130">
    <property type="match status" value="1"/>
</dbReference>
<dbReference type="SUPFAM" id="SSF47384">
    <property type="entry name" value="Homodimeric domain of signal transducing histidine kinase"/>
    <property type="match status" value="1"/>
</dbReference>
<evidence type="ECO:0000259" key="13">
    <source>
        <dbReference type="PROSITE" id="PS50109"/>
    </source>
</evidence>
<dbReference type="Proteomes" id="UP000240621">
    <property type="component" value="Unassembled WGS sequence"/>
</dbReference>
<dbReference type="InterPro" id="IPR004358">
    <property type="entry name" value="Sig_transdc_His_kin-like_C"/>
</dbReference>
<organism evidence="14 15">
    <name type="scientific">Prolixibacter denitrificans</name>
    <dbReference type="NCBI Taxonomy" id="1541063"/>
    <lineage>
        <taxon>Bacteria</taxon>
        <taxon>Pseudomonadati</taxon>
        <taxon>Bacteroidota</taxon>
        <taxon>Bacteroidia</taxon>
        <taxon>Marinilabiliales</taxon>
        <taxon>Prolixibacteraceae</taxon>
        <taxon>Prolixibacter</taxon>
    </lineage>
</organism>
<keyword evidence="5" id="KW-0597">Phosphoprotein</keyword>
<dbReference type="PANTHER" id="PTHR43547:SF2">
    <property type="entry name" value="HYBRID SIGNAL TRANSDUCTION HISTIDINE KINASE C"/>
    <property type="match status" value="1"/>
</dbReference>
<comment type="caution">
    <text evidence="14">The sequence shown here is derived from an EMBL/GenBank/DDBJ whole genome shotgun (WGS) entry which is preliminary data.</text>
</comment>
<keyword evidence="7" id="KW-0547">Nucleotide-binding</keyword>
<dbReference type="OrthoDB" id="1933776at2"/>
<proteinExistence type="predicted"/>
<keyword evidence="10" id="KW-0902">Two-component regulatory system</keyword>
<keyword evidence="8 14" id="KW-0418">Kinase</keyword>
<dbReference type="FunFam" id="3.30.565.10:FF:000023">
    <property type="entry name" value="PAS domain-containing sensor histidine kinase"/>
    <property type="match status" value="1"/>
</dbReference>
<dbReference type="GO" id="GO:0005524">
    <property type="term" value="F:ATP binding"/>
    <property type="evidence" value="ECO:0007669"/>
    <property type="project" value="UniProtKB-KW"/>
</dbReference>
<comment type="subcellular location">
    <subcellularLocation>
        <location evidence="2">Cell membrane</location>
    </subcellularLocation>
</comment>
<gene>
    <name evidence="14" type="ORF">CLV93_102527</name>
</gene>
<keyword evidence="6" id="KW-0808">Transferase</keyword>
<keyword evidence="4" id="KW-1003">Cell membrane</keyword>
<dbReference type="GO" id="GO:0000155">
    <property type="term" value="F:phosphorelay sensor kinase activity"/>
    <property type="evidence" value="ECO:0007669"/>
    <property type="project" value="InterPro"/>
</dbReference>
<dbReference type="InterPro" id="IPR003661">
    <property type="entry name" value="HisK_dim/P_dom"/>
</dbReference>
<dbReference type="SUPFAM" id="SSF55874">
    <property type="entry name" value="ATPase domain of HSP90 chaperone/DNA topoisomerase II/histidine kinase"/>
    <property type="match status" value="1"/>
</dbReference>
<dbReference type="CDD" id="cd00082">
    <property type="entry name" value="HisKA"/>
    <property type="match status" value="1"/>
</dbReference>
<evidence type="ECO:0000256" key="7">
    <source>
        <dbReference type="ARBA" id="ARBA00022741"/>
    </source>
</evidence>
<evidence type="ECO:0000256" key="11">
    <source>
        <dbReference type="ARBA" id="ARBA00023136"/>
    </source>
</evidence>
<dbReference type="InterPro" id="IPR003594">
    <property type="entry name" value="HATPase_dom"/>
</dbReference>
<evidence type="ECO:0000256" key="4">
    <source>
        <dbReference type="ARBA" id="ARBA00022475"/>
    </source>
</evidence>
<dbReference type="InterPro" id="IPR005467">
    <property type="entry name" value="His_kinase_dom"/>
</dbReference>
<evidence type="ECO:0000256" key="2">
    <source>
        <dbReference type="ARBA" id="ARBA00004236"/>
    </source>
</evidence>
<comment type="catalytic activity">
    <reaction evidence="1">
        <text>ATP + protein L-histidine = ADP + protein N-phospho-L-histidine.</text>
        <dbReference type="EC" id="2.7.13.3"/>
    </reaction>
</comment>
<keyword evidence="11 12" id="KW-0472">Membrane</keyword>
<feature type="transmembrane region" description="Helical" evidence="12">
    <location>
        <begin position="6"/>
        <end position="23"/>
    </location>
</feature>
<feature type="domain" description="Histidine kinase" evidence="13">
    <location>
        <begin position="306"/>
        <end position="525"/>
    </location>
</feature>
<dbReference type="CDD" id="cd00075">
    <property type="entry name" value="HATPase"/>
    <property type="match status" value="1"/>
</dbReference>
<evidence type="ECO:0000256" key="5">
    <source>
        <dbReference type="ARBA" id="ARBA00022553"/>
    </source>
</evidence>
<reference evidence="14 15" key="1">
    <citation type="submission" date="2018-03" db="EMBL/GenBank/DDBJ databases">
        <title>Genomic Encyclopedia of Archaeal and Bacterial Type Strains, Phase II (KMG-II): from individual species to whole genera.</title>
        <authorList>
            <person name="Goeker M."/>
        </authorList>
    </citation>
    <scope>NUCLEOTIDE SEQUENCE [LARGE SCALE GENOMIC DNA]</scope>
    <source>
        <strain evidence="14 15">DSM 27267</strain>
    </source>
</reference>
<dbReference type="EC" id="2.7.13.3" evidence="3"/>
<keyword evidence="12" id="KW-0812">Transmembrane</keyword>
<evidence type="ECO:0000256" key="10">
    <source>
        <dbReference type="ARBA" id="ARBA00023012"/>
    </source>
</evidence>
<keyword evidence="12" id="KW-1133">Transmembrane helix</keyword>
<name>A0A2P8CID3_9BACT</name>
<dbReference type="InterPro" id="IPR036097">
    <property type="entry name" value="HisK_dim/P_sf"/>
</dbReference>
<dbReference type="GO" id="GO:0005886">
    <property type="term" value="C:plasma membrane"/>
    <property type="evidence" value="ECO:0007669"/>
    <property type="project" value="UniProtKB-SubCell"/>
</dbReference>
<dbReference type="PRINTS" id="PR00344">
    <property type="entry name" value="BCTRLSENSOR"/>
</dbReference>
<keyword evidence="9" id="KW-0067">ATP-binding</keyword>
<evidence type="ECO:0000256" key="9">
    <source>
        <dbReference type="ARBA" id="ARBA00022840"/>
    </source>
</evidence>
<dbReference type="EMBL" id="PYGC01000002">
    <property type="protein sequence ID" value="PSK84736.1"/>
    <property type="molecule type" value="Genomic_DNA"/>
</dbReference>
<evidence type="ECO:0000313" key="14">
    <source>
        <dbReference type="EMBL" id="PSK84736.1"/>
    </source>
</evidence>
<protein>
    <recommendedName>
        <fullName evidence="3">histidine kinase</fullName>
        <ecNumber evidence="3">2.7.13.3</ecNumber>
    </recommendedName>
</protein>
<evidence type="ECO:0000256" key="3">
    <source>
        <dbReference type="ARBA" id="ARBA00012438"/>
    </source>
</evidence>
<evidence type="ECO:0000256" key="6">
    <source>
        <dbReference type="ARBA" id="ARBA00022679"/>
    </source>
</evidence>
<evidence type="ECO:0000313" key="15">
    <source>
        <dbReference type="Proteomes" id="UP000240621"/>
    </source>
</evidence>
<dbReference type="PROSITE" id="PS50109">
    <property type="entry name" value="HIS_KIN"/>
    <property type="match status" value="1"/>
</dbReference>
<dbReference type="SMART" id="SM00388">
    <property type="entry name" value="HisKA"/>
    <property type="match status" value="1"/>
</dbReference>
<dbReference type="Pfam" id="PF02518">
    <property type="entry name" value="HATPase_c"/>
    <property type="match status" value="1"/>
</dbReference>
<dbReference type="RefSeq" id="WP_106541309.1">
    <property type="nucleotide sequence ID" value="NZ_BLAU01000001.1"/>
</dbReference>
<dbReference type="InterPro" id="IPR036890">
    <property type="entry name" value="HATPase_C_sf"/>
</dbReference>
<dbReference type="SMART" id="SM00387">
    <property type="entry name" value="HATPase_c"/>
    <property type="match status" value="1"/>
</dbReference>
<dbReference type="Gene3D" id="3.30.565.10">
    <property type="entry name" value="Histidine kinase-like ATPase, C-terminal domain"/>
    <property type="match status" value="1"/>
</dbReference>
<dbReference type="PANTHER" id="PTHR43547">
    <property type="entry name" value="TWO-COMPONENT HISTIDINE KINASE"/>
    <property type="match status" value="1"/>
</dbReference>
<dbReference type="Pfam" id="PF00512">
    <property type="entry name" value="HisKA"/>
    <property type="match status" value="1"/>
</dbReference>
<evidence type="ECO:0000256" key="8">
    <source>
        <dbReference type="ARBA" id="ARBA00022777"/>
    </source>
</evidence>
<accession>A0A2P8CID3</accession>
<feature type="transmembrane region" description="Helical" evidence="12">
    <location>
        <begin position="267"/>
        <end position="291"/>
    </location>
</feature>
<evidence type="ECO:0000256" key="12">
    <source>
        <dbReference type="SAM" id="Phobius"/>
    </source>
</evidence>
<evidence type="ECO:0000256" key="1">
    <source>
        <dbReference type="ARBA" id="ARBA00000085"/>
    </source>
</evidence>
<dbReference type="AlphaFoldDB" id="A0A2P8CID3"/>